<keyword evidence="3" id="KW-1003">Cell membrane</keyword>
<comment type="similarity">
    <text evidence="2">Belongs to the UPF0073 (Hly-III) family.</text>
</comment>
<dbReference type="GO" id="GO:0046872">
    <property type="term" value="F:metal ion binding"/>
    <property type="evidence" value="ECO:0007669"/>
    <property type="project" value="UniProtKB-KW"/>
</dbReference>
<dbReference type="PANTHER" id="PTHR20855:SF3">
    <property type="entry name" value="LD03007P"/>
    <property type="match status" value="1"/>
</dbReference>
<dbReference type="EMBL" id="FNBD01000007">
    <property type="protein sequence ID" value="SDF13065.1"/>
    <property type="molecule type" value="Genomic_DNA"/>
</dbReference>
<feature type="transmembrane region" description="Helical" evidence="8">
    <location>
        <begin position="133"/>
        <end position="153"/>
    </location>
</feature>
<dbReference type="PANTHER" id="PTHR20855">
    <property type="entry name" value="ADIPOR/PROGESTIN RECEPTOR-RELATED"/>
    <property type="match status" value="1"/>
</dbReference>
<feature type="binding site" evidence="7">
    <location>
        <position position="65"/>
    </location>
    <ligand>
        <name>Zn(2+)</name>
        <dbReference type="ChEBI" id="CHEBI:29105"/>
    </ligand>
</feature>
<feature type="transmembrane region" description="Helical" evidence="8">
    <location>
        <begin position="12"/>
        <end position="32"/>
    </location>
</feature>
<protein>
    <submittedName>
        <fullName evidence="9">Hemolysin III</fullName>
    </submittedName>
</protein>
<feature type="binding site" evidence="7">
    <location>
        <position position="187"/>
    </location>
    <ligand>
        <name>Zn(2+)</name>
        <dbReference type="ChEBI" id="CHEBI:29105"/>
    </ligand>
</feature>
<reference evidence="10" key="1">
    <citation type="submission" date="2016-10" db="EMBL/GenBank/DDBJ databases">
        <authorList>
            <person name="Varghese N."/>
            <person name="Submissions S."/>
        </authorList>
    </citation>
    <scope>NUCLEOTIDE SEQUENCE [LARGE SCALE GENOMIC DNA]</scope>
    <source>
        <strain evidence="10">DSM 24729</strain>
    </source>
</reference>
<dbReference type="RefSeq" id="WP_074538751.1">
    <property type="nucleotide sequence ID" value="NZ_FNBD01000007.1"/>
</dbReference>
<dbReference type="InterPro" id="IPR005744">
    <property type="entry name" value="Hy-lIII"/>
</dbReference>
<sequence>MQEISPYKKEELLNTLSHGIGILLGFIGFYFLLDKNSSKSEYAILGICIYSFSILLLYSASTLYHATAKPSLKKKFRIVDHISIYFLIAGTYSPVALISLVYGNGWTLFTVVWSIALFGTILKLFFTGRFEIVSLLLYLVMGWLIVFDFQNLIAATSPLGINLLMLGGGFYTVGILFYAIRKIPYNHFIWHLFVLGGSISHWLFIYLDVV</sequence>
<feature type="transmembrane region" description="Helical" evidence="8">
    <location>
        <begin position="108"/>
        <end position="126"/>
    </location>
</feature>
<organism evidence="9 10">
    <name type="scientific">Cellulophaga baltica</name>
    <dbReference type="NCBI Taxonomy" id="76594"/>
    <lineage>
        <taxon>Bacteria</taxon>
        <taxon>Pseudomonadati</taxon>
        <taxon>Bacteroidota</taxon>
        <taxon>Flavobacteriia</taxon>
        <taxon>Flavobacteriales</taxon>
        <taxon>Flavobacteriaceae</taxon>
        <taxon>Cellulophaga</taxon>
    </lineage>
</organism>
<proteinExistence type="inferred from homology"/>
<keyword evidence="10" id="KW-1185">Reference proteome</keyword>
<evidence type="ECO:0000313" key="10">
    <source>
        <dbReference type="Proteomes" id="UP000182114"/>
    </source>
</evidence>
<keyword evidence="4 8" id="KW-0812">Transmembrane</keyword>
<evidence type="ECO:0000256" key="8">
    <source>
        <dbReference type="SAM" id="Phobius"/>
    </source>
</evidence>
<dbReference type="GO" id="GO:0140911">
    <property type="term" value="F:pore-forming activity"/>
    <property type="evidence" value="ECO:0007669"/>
    <property type="project" value="InterPro"/>
</dbReference>
<evidence type="ECO:0000256" key="4">
    <source>
        <dbReference type="ARBA" id="ARBA00022692"/>
    </source>
</evidence>
<feature type="transmembrane region" description="Helical" evidence="8">
    <location>
        <begin position="159"/>
        <end position="180"/>
    </location>
</feature>
<evidence type="ECO:0000256" key="2">
    <source>
        <dbReference type="ARBA" id="ARBA00008488"/>
    </source>
</evidence>
<evidence type="ECO:0000313" key="9">
    <source>
        <dbReference type="EMBL" id="SDF13065.1"/>
    </source>
</evidence>
<keyword evidence="5 8" id="KW-1133">Transmembrane helix</keyword>
<dbReference type="InterPro" id="IPR004254">
    <property type="entry name" value="AdipoR/HlyIII-related"/>
</dbReference>
<dbReference type="eggNOG" id="COG1272">
    <property type="taxonomic scope" value="Bacteria"/>
</dbReference>
<keyword evidence="7" id="KW-0862">Zinc</keyword>
<gene>
    <name evidence="9" type="ORF">SAMN04487992_107298</name>
</gene>
<evidence type="ECO:0000256" key="1">
    <source>
        <dbReference type="ARBA" id="ARBA00004651"/>
    </source>
</evidence>
<name>A0A1G7IKD1_9FLAO</name>
<dbReference type="GO" id="GO:0005886">
    <property type="term" value="C:plasma membrane"/>
    <property type="evidence" value="ECO:0007669"/>
    <property type="project" value="UniProtKB-SubCell"/>
</dbReference>
<dbReference type="AlphaFoldDB" id="A0A1G7IKD1"/>
<dbReference type="Proteomes" id="UP000182114">
    <property type="component" value="Unassembled WGS sequence"/>
</dbReference>
<accession>A0A1G7IKD1</accession>
<evidence type="ECO:0000256" key="3">
    <source>
        <dbReference type="ARBA" id="ARBA00022475"/>
    </source>
</evidence>
<keyword evidence="7" id="KW-0479">Metal-binding</keyword>
<evidence type="ECO:0000256" key="7">
    <source>
        <dbReference type="PIRSR" id="PIRSR604254-1"/>
    </source>
</evidence>
<feature type="transmembrane region" description="Helical" evidence="8">
    <location>
        <begin position="84"/>
        <end position="102"/>
    </location>
</feature>
<comment type="subcellular location">
    <subcellularLocation>
        <location evidence="1">Cell membrane</location>
        <topology evidence="1">Multi-pass membrane protein</topology>
    </subcellularLocation>
</comment>
<feature type="transmembrane region" description="Helical" evidence="8">
    <location>
        <begin position="187"/>
        <end position="207"/>
    </location>
</feature>
<dbReference type="Pfam" id="PF03006">
    <property type="entry name" value="HlyIII"/>
    <property type="match status" value="1"/>
</dbReference>
<evidence type="ECO:0000256" key="5">
    <source>
        <dbReference type="ARBA" id="ARBA00022989"/>
    </source>
</evidence>
<evidence type="ECO:0000256" key="6">
    <source>
        <dbReference type="ARBA" id="ARBA00023136"/>
    </source>
</evidence>
<dbReference type="NCBIfam" id="TIGR01065">
    <property type="entry name" value="hlyIII"/>
    <property type="match status" value="1"/>
</dbReference>
<keyword evidence="6 8" id="KW-0472">Membrane</keyword>
<feature type="transmembrane region" description="Helical" evidence="8">
    <location>
        <begin position="44"/>
        <end position="64"/>
    </location>
</feature>
<feature type="binding site" evidence="7">
    <location>
        <position position="191"/>
    </location>
    <ligand>
        <name>Zn(2+)</name>
        <dbReference type="ChEBI" id="CHEBI:29105"/>
    </ligand>
</feature>